<dbReference type="GO" id="GO:0033726">
    <property type="term" value="F:aldehyde ferredoxin oxidoreductase activity"/>
    <property type="evidence" value="ECO:0007669"/>
    <property type="project" value="UniProtKB-EC"/>
</dbReference>
<proteinExistence type="inferred from homology"/>
<evidence type="ECO:0000256" key="8">
    <source>
        <dbReference type="ARBA" id="ARBA00049934"/>
    </source>
</evidence>
<feature type="domain" description="Aldehyde ferredoxin oxidoreductase N-terminal" evidence="9">
    <location>
        <begin position="4"/>
        <end position="205"/>
    </location>
</feature>
<organism evidence="10 11">
    <name type="scientific">Pyrobaculum calidifontis (strain DSM 21063 / JCM 11548 / VA1)</name>
    <dbReference type="NCBI Taxonomy" id="410359"/>
    <lineage>
        <taxon>Archaea</taxon>
        <taxon>Thermoproteota</taxon>
        <taxon>Thermoprotei</taxon>
        <taxon>Thermoproteales</taxon>
        <taxon>Thermoproteaceae</taxon>
        <taxon>Pyrobaculum</taxon>
    </lineage>
</organism>
<dbReference type="Proteomes" id="UP000001431">
    <property type="component" value="Chromosome"/>
</dbReference>
<dbReference type="GO" id="GO:0051539">
    <property type="term" value="F:4 iron, 4 sulfur cluster binding"/>
    <property type="evidence" value="ECO:0007669"/>
    <property type="project" value="UniProtKB-KW"/>
</dbReference>
<dbReference type="Pfam" id="PF02730">
    <property type="entry name" value="AFOR_N"/>
    <property type="match status" value="1"/>
</dbReference>
<dbReference type="AlphaFoldDB" id="A3MSA0"/>
<comment type="similarity">
    <text evidence="2">Belongs to the AOR/FOR family.</text>
</comment>
<dbReference type="eggNOG" id="arCOG00709">
    <property type="taxonomic scope" value="Archaea"/>
</dbReference>
<dbReference type="InterPro" id="IPR013984">
    <property type="entry name" value="Ald_Fedxn_OxRdtase_dom2"/>
</dbReference>
<keyword evidence="4" id="KW-0479">Metal-binding</keyword>
<evidence type="ECO:0000256" key="6">
    <source>
        <dbReference type="ARBA" id="ARBA00023004"/>
    </source>
</evidence>
<dbReference type="SMART" id="SM00790">
    <property type="entry name" value="AFOR_N"/>
    <property type="match status" value="1"/>
</dbReference>
<gene>
    <name evidence="10" type="ordered locus">Pcal_0077</name>
</gene>
<evidence type="ECO:0000313" key="10">
    <source>
        <dbReference type="EMBL" id="ABO07517.1"/>
    </source>
</evidence>
<dbReference type="GO" id="GO:0046872">
    <property type="term" value="F:metal ion binding"/>
    <property type="evidence" value="ECO:0007669"/>
    <property type="project" value="UniProtKB-KW"/>
</dbReference>
<keyword evidence="3" id="KW-0004">4Fe-4S</keyword>
<dbReference type="HOGENOM" id="CLU_020364_1_0_2"/>
<keyword evidence="5 10" id="KW-0560">Oxidoreductase</keyword>
<evidence type="ECO:0000259" key="9">
    <source>
        <dbReference type="SMART" id="SM00790"/>
    </source>
</evidence>
<dbReference type="STRING" id="410359.Pcal_0077"/>
<dbReference type="InterPro" id="IPR036503">
    <property type="entry name" value="Ald_Fedxn_OxRdtase_N_sf"/>
</dbReference>
<comment type="cofactor">
    <cofactor evidence="1">
        <name>[4Fe-4S] cluster</name>
        <dbReference type="ChEBI" id="CHEBI:49883"/>
    </cofactor>
</comment>
<evidence type="ECO:0000313" key="11">
    <source>
        <dbReference type="Proteomes" id="UP000001431"/>
    </source>
</evidence>
<keyword evidence="11" id="KW-1185">Reference proteome</keyword>
<dbReference type="Gene3D" id="3.60.9.10">
    <property type="entry name" value="Aldehyde ferredoxin oxidoreductase, N-terminal domain"/>
    <property type="match status" value="1"/>
</dbReference>
<dbReference type="InterPro" id="IPR051919">
    <property type="entry name" value="W-dependent_AOR"/>
</dbReference>
<dbReference type="InterPro" id="IPR013985">
    <property type="entry name" value="Ald_Fedxn_OxRdtase_dom3"/>
</dbReference>
<keyword evidence="6" id="KW-0408">Iron</keyword>
<sequence>MYGVAGAVVYIDLSTGRVEKIKLGEEVYKKFLGGVGLGAWFLLSRMAKGTDPLGPGNVLGFVSGLLNLSNVPLAGRFMAVGKSPLTGGWGDANAGGRFGPKLKEAGFDAVFICGVSEKPVYILIENGEVYIESAADLWGKTTKETEDELRRRHRGAQVVSIGPAGEKQQLVAAIINEYGRALGRSGLGAVMGSKRLKAVVAVGDKRVEVYDRDLLRQKIVEIVQLQKGPRARAAEIWHKYGTLYTLEPSILSGDTPLYNWRGLGYEEVKRLAEVYKADYFIKDNVKPYACASCTVACGALIKSRTKYGEVEGHRAEYETASLFGPALLNLDRDSVVYINELCNLYGLDTISTANVVGFAMELYERGVLSEREVGFPLKWGDAEAVIRLVELIGKGEGIGRVLGQGVKKACEIIGKGACEYAMHVGGQELPAHHVKYLPGLAVTYVADPTPARHTAGGVHFMGEGGRSTWTQFDFGINFGKVEKYAYKDKGRIAAVYAKAAQVENSLGFCAFSSQVVFRTLPYVELIYAFTGLKFTPQELLEVGHRIQTMRKLFNIREGVNPTQWKLPKRALEYPKEGPLSDVKMTEEDVELMRREYYEEMGWDPATGAPRRATLEKLGILDLAEGLDLPP</sequence>
<dbReference type="PANTHER" id="PTHR30038">
    <property type="entry name" value="ALDEHYDE FERREDOXIN OXIDOREDUCTASE"/>
    <property type="match status" value="1"/>
</dbReference>
<evidence type="ECO:0000256" key="7">
    <source>
        <dbReference type="ARBA" id="ARBA00023014"/>
    </source>
</evidence>
<dbReference type="InterPro" id="IPR036021">
    <property type="entry name" value="Tungsten_al_ferr_oxy-like_C"/>
</dbReference>
<dbReference type="InterPro" id="IPR001203">
    <property type="entry name" value="OxRdtase_Ald_Fedxn_C"/>
</dbReference>
<dbReference type="KEGG" id="pcl:Pcal_0077"/>
<keyword evidence="7" id="KW-0411">Iron-sulfur</keyword>
<dbReference type="OrthoDB" id="30771at2157"/>
<evidence type="ECO:0000256" key="2">
    <source>
        <dbReference type="ARBA" id="ARBA00011032"/>
    </source>
</evidence>
<dbReference type="RefSeq" id="WP_011848774.1">
    <property type="nucleotide sequence ID" value="NC_009073.1"/>
</dbReference>
<name>A3MSA0_PYRCJ</name>
<evidence type="ECO:0000256" key="5">
    <source>
        <dbReference type="ARBA" id="ARBA00023002"/>
    </source>
</evidence>
<dbReference type="SUPFAM" id="SSF48310">
    <property type="entry name" value="Aldehyde ferredoxin oxidoreductase, C-terminal domains"/>
    <property type="match status" value="1"/>
</dbReference>
<reference evidence="10" key="1">
    <citation type="submission" date="2007-02" db="EMBL/GenBank/DDBJ databases">
        <title>Complete sequence of Pyrobaculum calidifontis JCM 11548.</title>
        <authorList>
            <consortium name="US DOE Joint Genome Institute"/>
            <person name="Copeland A."/>
            <person name="Lucas S."/>
            <person name="Lapidus A."/>
            <person name="Barry K."/>
            <person name="Glavina del Rio T."/>
            <person name="Dalin E."/>
            <person name="Tice H."/>
            <person name="Pitluck S."/>
            <person name="Chain P."/>
            <person name="Malfatti S."/>
            <person name="Shin M."/>
            <person name="Vergez L."/>
            <person name="Schmutz J."/>
            <person name="Larimer F."/>
            <person name="Land M."/>
            <person name="Hauser L."/>
            <person name="Kyrpides N."/>
            <person name="Mikhailova N."/>
            <person name="Cozen A.E."/>
            <person name="Fitz-Gibbon S.T."/>
            <person name="House C.H."/>
            <person name="Saltikov C."/>
            <person name="Lowe T.M."/>
            <person name="Richardson P."/>
        </authorList>
    </citation>
    <scope>NUCLEOTIDE SEQUENCE [LARGE SCALE GENOMIC DNA]</scope>
    <source>
        <strain evidence="10">JCM 11548</strain>
    </source>
</reference>
<dbReference type="EMBL" id="CP000561">
    <property type="protein sequence ID" value="ABO07517.1"/>
    <property type="molecule type" value="Genomic_DNA"/>
</dbReference>
<dbReference type="GO" id="GO:0009055">
    <property type="term" value="F:electron transfer activity"/>
    <property type="evidence" value="ECO:0007669"/>
    <property type="project" value="InterPro"/>
</dbReference>
<dbReference type="PANTHER" id="PTHR30038:SF7">
    <property type="entry name" value="TUNGSTEN-CONTAINING GLYCERALDEHYDE-3-PHOSPHATE:FERREDOXIN OXIDOREDUCTASE"/>
    <property type="match status" value="1"/>
</dbReference>
<evidence type="ECO:0000256" key="3">
    <source>
        <dbReference type="ARBA" id="ARBA00022485"/>
    </source>
</evidence>
<dbReference type="GeneID" id="4909927"/>
<dbReference type="EC" id="1.2.7.5" evidence="10"/>
<evidence type="ECO:0000256" key="4">
    <source>
        <dbReference type="ARBA" id="ARBA00022723"/>
    </source>
</evidence>
<dbReference type="SUPFAM" id="SSF56228">
    <property type="entry name" value="Aldehyde ferredoxin oxidoreductase, N-terminal domain"/>
    <property type="match status" value="1"/>
</dbReference>
<evidence type="ECO:0000256" key="1">
    <source>
        <dbReference type="ARBA" id="ARBA00001966"/>
    </source>
</evidence>
<dbReference type="Pfam" id="PF01314">
    <property type="entry name" value="AFOR_C"/>
    <property type="match status" value="1"/>
</dbReference>
<dbReference type="InterPro" id="IPR013983">
    <property type="entry name" value="Ald_Fedxn_OxRdtase_N"/>
</dbReference>
<accession>A3MSA0</accession>
<dbReference type="Gene3D" id="1.10.599.10">
    <property type="entry name" value="Aldehyde Ferredoxin Oxidoreductase Protein, subunit A, domain 3"/>
    <property type="match status" value="1"/>
</dbReference>
<protein>
    <submittedName>
        <fullName evidence="10">Aldehyde ferredoxin oxidoreductase</fullName>
        <ecNumber evidence="10">1.2.7.5</ecNumber>
    </submittedName>
</protein>
<comment type="cofactor">
    <cofactor evidence="8">
        <name>tungstopterin</name>
        <dbReference type="ChEBI" id="CHEBI:30402"/>
    </cofactor>
</comment>
<dbReference type="Gene3D" id="1.10.569.10">
    <property type="entry name" value="Aldehyde Ferredoxin Oxidoreductase Protein, subunit A, domain 2"/>
    <property type="match status" value="1"/>
</dbReference>